<protein>
    <submittedName>
        <fullName evidence="1">DUF6415 family natural product biosynthesis protein</fullName>
    </submittedName>
</protein>
<comment type="caution">
    <text evidence="1">The sequence shown here is derived from an EMBL/GenBank/DDBJ whole genome shotgun (WGS) entry which is preliminary data.</text>
</comment>
<organism evidence="1 2">
    <name type="scientific">Streptomyces maoxianensis</name>
    <dbReference type="NCBI Taxonomy" id="1459942"/>
    <lineage>
        <taxon>Bacteria</taxon>
        <taxon>Bacillati</taxon>
        <taxon>Actinomycetota</taxon>
        <taxon>Actinomycetes</taxon>
        <taxon>Kitasatosporales</taxon>
        <taxon>Streptomycetaceae</taxon>
        <taxon>Streptomyces</taxon>
    </lineage>
</organism>
<sequence length="131" mass="13890">MTGTDAAKGSVEPAASTPEMWPVDVVEMRKTTAQVLAQDAELLAGDELQMLTALFEGNIQLLIPEVQKVAGRLPETDIPRACALACCGEARARLSPRGISSDPVEQAVRLARSVNALLDHLQNLTEPSGGQ</sequence>
<dbReference type="RefSeq" id="WP_381202224.1">
    <property type="nucleotide sequence ID" value="NZ_JBHSFE010000030.1"/>
</dbReference>
<name>A0ABV9GGX7_9ACTN</name>
<keyword evidence="2" id="KW-1185">Reference proteome</keyword>
<evidence type="ECO:0000313" key="2">
    <source>
        <dbReference type="Proteomes" id="UP001595993"/>
    </source>
</evidence>
<dbReference type="Proteomes" id="UP001595993">
    <property type="component" value="Unassembled WGS sequence"/>
</dbReference>
<dbReference type="InterPro" id="IPR046300">
    <property type="entry name" value="DUF6415"/>
</dbReference>
<gene>
    <name evidence="1" type="ORF">ACFO9E_31570</name>
</gene>
<dbReference type="EMBL" id="JBHSFE010000030">
    <property type="protein sequence ID" value="MFC4612256.1"/>
    <property type="molecule type" value="Genomic_DNA"/>
</dbReference>
<proteinExistence type="predicted"/>
<evidence type="ECO:0000313" key="1">
    <source>
        <dbReference type="EMBL" id="MFC4612256.1"/>
    </source>
</evidence>
<reference evidence="2" key="1">
    <citation type="journal article" date="2019" name="Int. J. Syst. Evol. Microbiol.">
        <title>The Global Catalogue of Microorganisms (GCM) 10K type strain sequencing project: providing services to taxonomists for standard genome sequencing and annotation.</title>
        <authorList>
            <consortium name="The Broad Institute Genomics Platform"/>
            <consortium name="The Broad Institute Genome Sequencing Center for Infectious Disease"/>
            <person name="Wu L."/>
            <person name="Ma J."/>
        </authorList>
    </citation>
    <scope>NUCLEOTIDE SEQUENCE [LARGE SCALE GENOMIC DNA]</scope>
    <source>
        <strain evidence="2">CGMCC 4.7139</strain>
    </source>
</reference>
<dbReference type="Pfam" id="PF19979">
    <property type="entry name" value="DUF6415"/>
    <property type="match status" value="1"/>
</dbReference>
<accession>A0ABV9GGX7</accession>